<dbReference type="InterPro" id="IPR031165">
    <property type="entry name" value="GNAT_YJDJ"/>
</dbReference>
<dbReference type="EMBL" id="DXAY01000224">
    <property type="protein sequence ID" value="HIZ75455.1"/>
    <property type="molecule type" value="Genomic_DNA"/>
</dbReference>
<comment type="caution">
    <text evidence="2">The sequence shown here is derived from an EMBL/GenBank/DDBJ whole genome shotgun (WGS) entry which is preliminary data.</text>
</comment>
<reference evidence="2" key="1">
    <citation type="journal article" date="2021" name="PeerJ">
        <title>Extensive microbial diversity within the chicken gut microbiome revealed by metagenomics and culture.</title>
        <authorList>
            <person name="Gilroy R."/>
            <person name="Ravi A."/>
            <person name="Getino M."/>
            <person name="Pursley I."/>
            <person name="Horton D.L."/>
            <person name="Alikhan N.F."/>
            <person name="Baker D."/>
            <person name="Gharbi K."/>
            <person name="Hall N."/>
            <person name="Watson M."/>
            <person name="Adriaenssens E.M."/>
            <person name="Foster-Nyarko E."/>
            <person name="Jarju S."/>
            <person name="Secka A."/>
            <person name="Antonio M."/>
            <person name="Oren A."/>
            <person name="Chaudhuri R.R."/>
            <person name="La Ragione R."/>
            <person name="Hildebrand F."/>
            <person name="Pallen M.J."/>
        </authorList>
    </citation>
    <scope>NUCLEOTIDE SEQUENCE</scope>
    <source>
        <strain evidence="2">CHK196-3914</strain>
    </source>
</reference>
<dbReference type="SUPFAM" id="SSF55729">
    <property type="entry name" value="Acyl-CoA N-acyltransferases (Nat)"/>
    <property type="match status" value="1"/>
</dbReference>
<dbReference type="Gene3D" id="3.40.630.30">
    <property type="match status" value="1"/>
</dbReference>
<dbReference type="PANTHER" id="PTHR31435">
    <property type="entry name" value="PROTEIN NATD1"/>
    <property type="match status" value="1"/>
</dbReference>
<dbReference type="Pfam" id="PF14542">
    <property type="entry name" value="Acetyltransf_CG"/>
    <property type="match status" value="1"/>
</dbReference>
<organism evidence="2 3">
    <name type="scientific">Candidatus Mediterraneibacter stercoravium</name>
    <dbReference type="NCBI Taxonomy" id="2838685"/>
    <lineage>
        <taxon>Bacteria</taxon>
        <taxon>Bacillati</taxon>
        <taxon>Bacillota</taxon>
        <taxon>Clostridia</taxon>
        <taxon>Lachnospirales</taxon>
        <taxon>Lachnospiraceae</taxon>
        <taxon>Mediterraneibacter</taxon>
    </lineage>
</organism>
<name>A0A9D2K1C9_9FIRM</name>
<protein>
    <submittedName>
        <fullName evidence="2">N-acetyltransferase</fullName>
    </submittedName>
</protein>
<dbReference type="InterPro" id="IPR016181">
    <property type="entry name" value="Acyl_CoA_acyltransferase"/>
</dbReference>
<dbReference type="PANTHER" id="PTHR31435:SF9">
    <property type="entry name" value="PROTEIN NATD1"/>
    <property type="match status" value="1"/>
</dbReference>
<sequence>MPEKPRTAVRPQKQIRKEIVKMEFIHNENQIALYSERGELTAEVTFPYIDSKTVDINHTFVDASLRGQGIAAKLMEALAKDLEQRNLKAVPTCSYAVKWFEKHPEYSSLLK</sequence>
<evidence type="ECO:0000313" key="3">
    <source>
        <dbReference type="Proteomes" id="UP000824116"/>
    </source>
</evidence>
<evidence type="ECO:0000313" key="2">
    <source>
        <dbReference type="EMBL" id="HIZ75455.1"/>
    </source>
</evidence>
<feature type="domain" description="N-acetyltransferase" evidence="1">
    <location>
        <begin position="23"/>
        <end position="111"/>
    </location>
</feature>
<reference evidence="2" key="2">
    <citation type="submission" date="2021-04" db="EMBL/GenBank/DDBJ databases">
        <authorList>
            <person name="Gilroy R."/>
        </authorList>
    </citation>
    <scope>NUCLEOTIDE SEQUENCE</scope>
    <source>
        <strain evidence="2">CHK196-3914</strain>
    </source>
</reference>
<dbReference type="AlphaFoldDB" id="A0A9D2K1C9"/>
<gene>
    <name evidence="2" type="ORF">H9723_09505</name>
</gene>
<evidence type="ECO:0000259" key="1">
    <source>
        <dbReference type="PROSITE" id="PS51729"/>
    </source>
</evidence>
<dbReference type="CDD" id="cd04301">
    <property type="entry name" value="NAT_SF"/>
    <property type="match status" value="1"/>
</dbReference>
<proteinExistence type="predicted"/>
<dbReference type="PROSITE" id="PS51729">
    <property type="entry name" value="GNAT_YJDJ"/>
    <property type="match status" value="1"/>
</dbReference>
<dbReference type="Proteomes" id="UP000824116">
    <property type="component" value="Unassembled WGS sequence"/>
</dbReference>
<accession>A0A9D2K1C9</accession>
<dbReference type="InterPro" id="IPR045057">
    <property type="entry name" value="Gcn5-rel_NAT"/>
</dbReference>